<dbReference type="Gene3D" id="3.40.50.300">
    <property type="entry name" value="P-loop containing nucleotide triphosphate hydrolases"/>
    <property type="match status" value="1"/>
</dbReference>
<evidence type="ECO:0000256" key="19">
    <source>
        <dbReference type="ARBA" id="ARBA00061673"/>
    </source>
</evidence>
<evidence type="ECO:0000313" key="24">
    <source>
        <dbReference type="Proteomes" id="UP001558652"/>
    </source>
</evidence>
<evidence type="ECO:0000256" key="5">
    <source>
        <dbReference type="ARBA" id="ARBA00022490"/>
    </source>
</evidence>
<comment type="pathway">
    <text evidence="17">Cofactor biosynthesis; coenzyme A biosynthesis; CoA from (R)-pantothenate: step 4/5.</text>
</comment>
<dbReference type="NCBIfam" id="NF001985">
    <property type="entry name" value="PRK00777.1"/>
    <property type="match status" value="1"/>
</dbReference>
<evidence type="ECO:0000256" key="21">
    <source>
        <dbReference type="ARBA" id="ARBA00067394"/>
    </source>
</evidence>
<dbReference type="EC" id="2.7.7.3" evidence="4"/>
<evidence type="ECO:0000256" key="13">
    <source>
        <dbReference type="ARBA" id="ARBA00023268"/>
    </source>
</evidence>
<evidence type="ECO:0000256" key="2">
    <source>
        <dbReference type="ARBA" id="ARBA00004496"/>
    </source>
</evidence>
<keyword evidence="7" id="KW-0808">Transferase</keyword>
<comment type="catalytic activity">
    <reaction evidence="14">
        <text>(R)-4'-phosphopantetheine + ATP + H(+) = 3'-dephospho-CoA + diphosphate</text>
        <dbReference type="Rhea" id="RHEA:19801"/>
        <dbReference type="ChEBI" id="CHEBI:15378"/>
        <dbReference type="ChEBI" id="CHEBI:30616"/>
        <dbReference type="ChEBI" id="CHEBI:33019"/>
        <dbReference type="ChEBI" id="CHEBI:57328"/>
        <dbReference type="ChEBI" id="CHEBI:61723"/>
        <dbReference type="EC" id="2.7.7.3"/>
    </reaction>
    <physiologicalReaction direction="left-to-right" evidence="14">
        <dbReference type="Rhea" id="RHEA:19802"/>
    </physiologicalReaction>
</comment>
<keyword evidence="24" id="KW-1185">Reference proteome</keyword>
<proteinExistence type="inferred from homology"/>
<evidence type="ECO:0000256" key="10">
    <source>
        <dbReference type="ARBA" id="ARBA00022777"/>
    </source>
</evidence>
<dbReference type="Proteomes" id="UP001558652">
    <property type="component" value="Unassembled WGS sequence"/>
</dbReference>
<dbReference type="EMBL" id="JBFDAA010000004">
    <property type="protein sequence ID" value="KAL1137624.1"/>
    <property type="molecule type" value="Genomic_DNA"/>
</dbReference>
<dbReference type="SUPFAM" id="SSF52540">
    <property type="entry name" value="P-loop containing nucleoside triphosphate hydrolases"/>
    <property type="match status" value="1"/>
</dbReference>
<feature type="domain" description="Cytidyltransferase-like" evidence="22">
    <location>
        <begin position="49"/>
        <end position="191"/>
    </location>
</feature>
<keyword evidence="8" id="KW-0548">Nucleotidyltransferase</keyword>
<keyword evidence="9" id="KW-0547">Nucleotide-binding</keyword>
<keyword evidence="11" id="KW-0067">ATP-binding</keyword>
<dbReference type="EC" id="2.7.1.24" evidence="20"/>
<sequence>MSRFLVNCVQNHSSNCELVAFDYSLDLDSDNISEKKVLSSDLRVYDNIVLGGTFDRLHSGHKILLSEAVIRCNKKLTVGVTDTEMLKTKKLWELIEPCEIRIEKVRHFLEDIEPNLEYDVIPISDMYGPTKSDPSFEMLIVSSETLRGGSKVNELRLKNNLNPLVIHSVELLNDIRLDDEEEDKISSSNYRLRLLGTRIREPEPSNVVNLPSMPCIIGLTGSIASGKSSISHRLAALGAGVIDCDKIGHDQYRKGLPIYYKIINHFGSNILDTNGEIDRKALGRLVFSDKHQLDNLNKILWPAILKKAKELSLDLYAQGHKVIVMEAAVLIQAGWSEHCHEIWTCIIPPDEAVRRIKERTNLSEEEAKLRVMSQPSNLEQVSNAHLVFCTLWRPEYTQKQVERAWKGLMERLNSV</sequence>
<keyword evidence="10" id="KW-0418">Kinase</keyword>
<comment type="pathway">
    <text evidence="18">Cofactor biosynthesis; coenzyme A biosynthesis; CoA from (R)-pantothenate: step 5/5.</text>
</comment>
<dbReference type="Pfam" id="PF01467">
    <property type="entry name" value="CTP_transf_like"/>
    <property type="match status" value="1"/>
</dbReference>
<dbReference type="FunFam" id="3.40.50.300:FF:000899">
    <property type="entry name" value="Bifunctional coenzyme A synthase"/>
    <property type="match status" value="1"/>
</dbReference>
<evidence type="ECO:0000259" key="22">
    <source>
        <dbReference type="Pfam" id="PF01467"/>
    </source>
</evidence>
<evidence type="ECO:0000256" key="1">
    <source>
        <dbReference type="ARBA" id="ARBA00004305"/>
    </source>
</evidence>
<evidence type="ECO:0000256" key="11">
    <source>
        <dbReference type="ARBA" id="ARBA00022840"/>
    </source>
</evidence>
<evidence type="ECO:0000256" key="14">
    <source>
        <dbReference type="ARBA" id="ARBA00051310"/>
    </source>
</evidence>
<organism evidence="23 24">
    <name type="scientific">Ranatra chinensis</name>
    <dbReference type="NCBI Taxonomy" id="642074"/>
    <lineage>
        <taxon>Eukaryota</taxon>
        <taxon>Metazoa</taxon>
        <taxon>Ecdysozoa</taxon>
        <taxon>Arthropoda</taxon>
        <taxon>Hexapoda</taxon>
        <taxon>Insecta</taxon>
        <taxon>Pterygota</taxon>
        <taxon>Neoptera</taxon>
        <taxon>Paraneoptera</taxon>
        <taxon>Hemiptera</taxon>
        <taxon>Heteroptera</taxon>
        <taxon>Panheteroptera</taxon>
        <taxon>Nepomorpha</taxon>
        <taxon>Nepidae</taxon>
        <taxon>Ranatrinae</taxon>
        <taxon>Ranatra</taxon>
    </lineage>
</organism>
<name>A0ABD0ZC24_9HEMI</name>
<dbReference type="AlphaFoldDB" id="A0ABD0ZC24"/>
<dbReference type="NCBIfam" id="TIGR00125">
    <property type="entry name" value="cyt_tran_rel"/>
    <property type="match status" value="1"/>
</dbReference>
<dbReference type="NCBIfam" id="TIGR00152">
    <property type="entry name" value="dephospho-CoA kinase"/>
    <property type="match status" value="1"/>
</dbReference>
<evidence type="ECO:0000256" key="4">
    <source>
        <dbReference type="ARBA" id="ARBA00012392"/>
    </source>
</evidence>
<dbReference type="HAMAP" id="MF_00376">
    <property type="entry name" value="Dephospho_CoA_kinase"/>
    <property type="match status" value="1"/>
</dbReference>
<evidence type="ECO:0000256" key="17">
    <source>
        <dbReference type="ARBA" id="ARBA00060565"/>
    </source>
</evidence>
<comment type="function">
    <text evidence="16">Bifunctional enzyme that catalyzes the fourth and fifth sequential steps of CoA biosynthetic pathway. The fourth reaction is catalyzed by the phosphopantetheine adenylyltransferase, coded by the coaD domain; the fifth reaction is catalyzed by the dephospho-CoA kinase, coded by the coaE domain. May act as a point of CoA biosynthesis regulation.</text>
</comment>
<comment type="subunit">
    <text evidence="3">Monomer.</text>
</comment>
<reference evidence="23 24" key="1">
    <citation type="submission" date="2024-07" db="EMBL/GenBank/DDBJ databases">
        <title>Chromosome-level genome assembly of the water stick insect Ranatra chinensis (Heteroptera: Nepidae).</title>
        <authorList>
            <person name="Liu X."/>
        </authorList>
    </citation>
    <scope>NUCLEOTIDE SEQUENCE [LARGE SCALE GENOMIC DNA]</scope>
    <source>
        <strain evidence="23">Cailab_2021Rc</strain>
        <tissue evidence="23">Muscle</tissue>
    </source>
</reference>
<keyword evidence="12" id="KW-0496">Mitochondrion</keyword>
<dbReference type="PANTHER" id="PTHR10695">
    <property type="entry name" value="DEPHOSPHO-COA KINASE-RELATED"/>
    <property type="match status" value="1"/>
</dbReference>
<dbReference type="InterPro" id="IPR014729">
    <property type="entry name" value="Rossmann-like_a/b/a_fold"/>
</dbReference>
<dbReference type="GO" id="GO:0005759">
    <property type="term" value="C:mitochondrial matrix"/>
    <property type="evidence" value="ECO:0007669"/>
    <property type="project" value="UniProtKB-SubCell"/>
</dbReference>
<gene>
    <name evidence="23" type="ORF">AAG570_009320</name>
</gene>
<dbReference type="InterPro" id="IPR027417">
    <property type="entry name" value="P-loop_NTPase"/>
</dbReference>
<evidence type="ECO:0000256" key="6">
    <source>
        <dbReference type="ARBA" id="ARBA00022553"/>
    </source>
</evidence>
<evidence type="ECO:0000256" key="12">
    <source>
        <dbReference type="ARBA" id="ARBA00023128"/>
    </source>
</evidence>
<dbReference type="Gene3D" id="3.40.50.620">
    <property type="entry name" value="HUPs"/>
    <property type="match status" value="1"/>
</dbReference>
<evidence type="ECO:0000256" key="9">
    <source>
        <dbReference type="ARBA" id="ARBA00022741"/>
    </source>
</evidence>
<dbReference type="GO" id="GO:0005524">
    <property type="term" value="F:ATP binding"/>
    <property type="evidence" value="ECO:0007669"/>
    <property type="project" value="UniProtKB-KW"/>
</dbReference>
<dbReference type="PANTHER" id="PTHR10695:SF46">
    <property type="entry name" value="BIFUNCTIONAL COENZYME A SYNTHASE-RELATED"/>
    <property type="match status" value="1"/>
</dbReference>
<comment type="similarity">
    <text evidence="19">In the central section; belongs to the eukaryotic CoaD family.</text>
</comment>
<evidence type="ECO:0000256" key="8">
    <source>
        <dbReference type="ARBA" id="ARBA00022695"/>
    </source>
</evidence>
<evidence type="ECO:0000313" key="23">
    <source>
        <dbReference type="EMBL" id="KAL1137624.1"/>
    </source>
</evidence>
<dbReference type="CDD" id="cd02164">
    <property type="entry name" value="PPAT_CoAS"/>
    <property type="match status" value="1"/>
</dbReference>
<dbReference type="InterPro" id="IPR004821">
    <property type="entry name" value="Cyt_trans-like"/>
</dbReference>
<evidence type="ECO:0000256" key="7">
    <source>
        <dbReference type="ARBA" id="ARBA00022679"/>
    </source>
</evidence>
<comment type="subcellular location">
    <subcellularLocation>
        <location evidence="2">Cytoplasm</location>
    </subcellularLocation>
    <subcellularLocation>
        <location evidence="1">Mitochondrion matrix</location>
    </subcellularLocation>
</comment>
<comment type="caution">
    <text evidence="23">The sequence shown here is derived from an EMBL/GenBank/DDBJ whole genome shotgun (WGS) entry which is preliminary data.</text>
</comment>
<dbReference type="GO" id="GO:0004140">
    <property type="term" value="F:dephospho-CoA kinase activity"/>
    <property type="evidence" value="ECO:0007669"/>
    <property type="project" value="UniProtKB-EC"/>
</dbReference>
<comment type="catalytic activity">
    <reaction evidence="15">
        <text>3'-dephospho-CoA + ATP = ADP + CoA + H(+)</text>
        <dbReference type="Rhea" id="RHEA:18245"/>
        <dbReference type="ChEBI" id="CHEBI:15378"/>
        <dbReference type="ChEBI" id="CHEBI:30616"/>
        <dbReference type="ChEBI" id="CHEBI:57287"/>
        <dbReference type="ChEBI" id="CHEBI:57328"/>
        <dbReference type="ChEBI" id="CHEBI:456216"/>
        <dbReference type="EC" id="2.7.1.24"/>
    </reaction>
    <physiologicalReaction direction="left-to-right" evidence="15">
        <dbReference type="Rhea" id="RHEA:18246"/>
    </physiologicalReaction>
</comment>
<evidence type="ECO:0000256" key="18">
    <source>
        <dbReference type="ARBA" id="ARBA00060696"/>
    </source>
</evidence>
<protein>
    <recommendedName>
        <fullName evidence="21">Bifunctional coenzyme A synthase</fullName>
        <ecNumber evidence="20">2.7.1.24</ecNumber>
        <ecNumber evidence="4">2.7.7.3</ecNumber>
    </recommendedName>
</protein>
<dbReference type="GO" id="GO:0004595">
    <property type="term" value="F:pantetheine-phosphate adenylyltransferase activity"/>
    <property type="evidence" value="ECO:0007669"/>
    <property type="project" value="UniProtKB-EC"/>
</dbReference>
<dbReference type="InterPro" id="IPR001977">
    <property type="entry name" value="Depp_CoAkinase"/>
</dbReference>
<dbReference type="FunFam" id="3.40.50.620:FF:000089">
    <property type="entry name" value="Bifunctional coenzyme A synthase"/>
    <property type="match status" value="1"/>
</dbReference>
<dbReference type="SUPFAM" id="SSF52374">
    <property type="entry name" value="Nucleotidylyl transferase"/>
    <property type="match status" value="1"/>
</dbReference>
<keyword evidence="6" id="KW-0597">Phosphoprotein</keyword>
<evidence type="ECO:0000256" key="3">
    <source>
        <dbReference type="ARBA" id="ARBA00011245"/>
    </source>
</evidence>
<evidence type="ECO:0000256" key="20">
    <source>
        <dbReference type="ARBA" id="ARBA00066359"/>
    </source>
</evidence>
<evidence type="ECO:0000256" key="15">
    <source>
        <dbReference type="ARBA" id="ARBA00051912"/>
    </source>
</evidence>
<keyword evidence="13" id="KW-0511">Multifunctional enzyme</keyword>
<accession>A0ABD0ZC24</accession>
<dbReference type="CDD" id="cd02022">
    <property type="entry name" value="DPCK"/>
    <property type="match status" value="1"/>
</dbReference>
<dbReference type="Pfam" id="PF01121">
    <property type="entry name" value="CoaE"/>
    <property type="match status" value="1"/>
</dbReference>
<keyword evidence="5" id="KW-0963">Cytoplasm</keyword>
<evidence type="ECO:0000256" key="16">
    <source>
        <dbReference type="ARBA" id="ARBA00059677"/>
    </source>
</evidence>
<dbReference type="PROSITE" id="PS51219">
    <property type="entry name" value="DPCK"/>
    <property type="match status" value="1"/>
</dbReference>